<evidence type="ECO:0000313" key="6">
    <source>
        <dbReference type="Proteomes" id="UP000461595"/>
    </source>
</evidence>
<dbReference type="AlphaFoldDB" id="A0A7X3G963"/>
<reference evidence="5 6" key="1">
    <citation type="submission" date="2019-12" db="EMBL/GenBank/DDBJ databases">
        <title>Microbes associate with the intestines of laboratory mice.</title>
        <authorList>
            <person name="Navarre W."/>
            <person name="Wong E."/>
        </authorList>
    </citation>
    <scope>NUCLEOTIDE SEQUENCE [LARGE SCALE GENOMIC DNA]</scope>
    <source>
        <strain evidence="5 6">NM51_B2-22</strain>
    </source>
</reference>
<dbReference type="RefSeq" id="WP_160333067.1">
    <property type="nucleotide sequence ID" value="NZ_WSRS01000056.1"/>
</dbReference>
<dbReference type="PROSITE" id="PS51186">
    <property type="entry name" value="GNAT"/>
    <property type="match status" value="1"/>
</dbReference>
<evidence type="ECO:0000259" key="4">
    <source>
        <dbReference type="PROSITE" id="PS51186"/>
    </source>
</evidence>
<dbReference type="InterPro" id="IPR051531">
    <property type="entry name" value="N-acetyltransferase"/>
</dbReference>
<name>A0A7X3G963_9STRE</name>
<protein>
    <submittedName>
        <fullName evidence="5">GNAT family N-acetyltransferase</fullName>
    </submittedName>
</protein>
<accession>A0A7X3G963</accession>
<feature type="domain" description="N-acetyltransferase" evidence="4">
    <location>
        <begin position="6"/>
        <end position="173"/>
    </location>
</feature>
<dbReference type="InterPro" id="IPR000182">
    <property type="entry name" value="GNAT_dom"/>
</dbReference>
<dbReference type="GO" id="GO:0016747">
    <property type="term" value="F:acyltransferase activity, transferring groups other than amino-acyl groups"/>
    <property type="evidence" value="ECO:0007669"/>
    <property type="project" value="InterPro"/>
</dbReference>
<dbReference type="SUPFAM" id="SSF55729">
    <property type="entry name" value="Acyl-CoA N-acyltransferases (Nat)"/>
    <property type="match status" value="1"/>
</dbReference>
<comment type="caution">
    <text evidence="5">The sequence shown here is derived from an EMBL/GenBank/DDBJ whole genome shotgun (WGS) entry which is preliminary data.</text>
</comment>
<gene>
    <name evidence="5" type="ORF">E5983_06500</name>
</gene>
<dbReference type="PANTHER" id="PTHR43792">
    <property type="entry name" value="GNAT FAMILY, PUTATIVE (AFU_ORTHOLOGUE AFUA_3G00765)-RELATED-RELATED"/>
    <property type="match status" value="1"/>
</dbReference>
<organism evidence="5 6">
    <name type="scientific">Streptococcus danieliae</name>
    <dbReference type="NCBI Taxonomy" id="747656"/>
    <lineage>
        <taxon>Bacteria</taxon>
        <taxon>Bacillati</taxon>
        <taxon>Bacillota</taxon>
        <taxon>Bacilli</taxon>
        <taxon>Lactobacillales</taxon>
        <taxon>Streptococcaceae</taxon>
        <taxon>Streptococcus</taxon>
    </lineage>
</organism>
<evidence type="ECO:0000313" key="5">
    <source>
        <dbReference type="EMBL" id="MVX59285.1"/>
    </source>
</evidence>
<dbReference type="InterPro" id="IPR016181">
    <property type="entry name" value="Acyl_CoA_acyltransferase"/>
</dbReference>
<evidence type="ECO:0000256" key="2">
    <source>
        <dbReference type="ARBA" id="ARBA00023315"/>
    </source>
</evidence>
<keyword evidence="2" id="KW-0012">Acyltransferase</keyword>
<comment type="similarity">
    <text evidence="3">Belongs to the acetyltransferase family. RimJ subfamily.</text>
</comment>
<dbReference type="OrthoDB" id="948250at2"/>
<proteinExistence type="inferred from homology"/>
<keyword evidence="1 5" id="KW-0808">Transferase</keyword>
<dbReference type="Gene3D" id="3.40.630.30">
    <property type="match status" value="1"/>
</dbReference>
<evidence type="ECO:0000256" key="3">
    <source>
        <dbReference type="ARBA" id="ARBA00038502"/>
    </source>
</evidence>
<sequence>MPQQELVIEEAQVTDVDELLELFRQVARESDLTSLEPSGLDLSPEQLEDYLESSLQHPERLFLVARLDNQLVGLLNLSTDSNPRLGHVGEVFVAVAQTYWGHGIGTMLFELLFDWLAETPTLRRLSLNVQERNQAARALYEKMGFSYEGRQEEAIQLWDGRYETVLLMGLVLDRE</sequence>
<dbReference type="CDD" id="cd04301">
    <property type="entry name" value="NAT_SF"/>
    <property type="match status" value="1"/>
</dbReference>
<dbReference type="EMBL" id="WSRS01000056">
    <property type="protein sequence ID" value="MVX59285.1"/>
    <property type="molecule type" value="Genomic_DNA"/>
</dbReference>
<evidence type="ECO:0000256" key="1">
    <source>
        <dbReference type="ARBA" id="ARBA00022679"/>
    </source>
</evidence>
<dbReference type="Pfam" id="PF00583">
    <property type="entry name" value="Acetyltransf_1"/>
    <property type="match status" value="1"/>
</dbReference>
<dbReference type="Proteomes" id="UP000461595">
    <property type="component" value="Unassembled WGS sequence"/>
</dbReference>
<dbReference type="PANTHER" id="PTHR43792:SF8">
    <property type="entry name" value="[RIBOSOMAL PROTEIN US5]-ALANINE N-ACETYLTRANSFERASE"/>
    <property type="match status" value="1"/>
</dbReference>